<dbReference type="Proteomes" id="UP001159364">
    <property type="component" value="Linkage Group LG12"/>
</dbReference>
<reference evidence="2 3" key="1">
    <citation type="submission" date="2021-09" db="EMBL/GenBank/DDBJ databases">
        <title>Genomic insights and catalytic innovation underlie evolution of tropane alkaloids biosynthesis.</title>
        <authorList>
            <person name="Wang Y.-J."/>
            <person name="Tian T."/>
            <person name="Huang J.-P."/>
            <person name="Huang S.-X."/>
        </authorList>
    </citation>
    <scope>NUCLEOTIDE SEQUENCE [LARGE SCALE GENOMIC DNA]</scope>
    <source>
        <strain evidence="2">KIB-2018</strain>
        <tissue evidence="2">Leaf</tissue>
    </source>
</reference>
<accession>A0AAV8SBX4</accession>
<organism evidence="2 3">
    <name type="scientific">Erythroxylum novogranatense</name>
    <dbReference type="NCBI Taxonomy" id="1862640"/>
    <lineage>
        <taxon>Eukaryota</taxon>
        <taxon>Viridiplantae</taxon>
        <taxon>Streptophyta</taxon>
        <taxon>Embryophyta</taxon>
        <taxon>Tracheophyta</taxon>
        <taxon>Spermatophyta</taxon>
        <taxon>Magnoliopsida</taxon>
        <taxon>eudicotyledons</taxon>
        <taxon>Gunneridae</taxon>
        <taxon>Pentapetalae</taxon>
        <taxon>rosids</taxon>
        <taxon>fabids</taxon>
        <taxon>Malpighiales</taxon>
        <taxon>Erythroxylaceae</taxon>
        <taxon>Erythroxylum</taxon>
    </lineage>
</organism>
<feature type="compositionally biased region" description="Pro residues" evidence="1">
    <location>
        <begin position="29"/>
        <end position="39"/>
    </location>
</feature>
<evidence type="ECO:0000256" key="1">
    <source>
        <dbReference type="SAM" id="MobiDB-lite"/>
    </source>
</evidence>
<sequence>MTATTLGPEARPHNTEGIEALELEEGPPDILPSAPPDNPMAPLGPADTTALGLSVDMLTAPPDGESLADSIGSLEEAQRNQDRNQLCEIDRSQREAHTGVKLEEAGEQVREREVKKKQ</sequence>
<feature type="region of interest" description="Disordered" evidence="1">
    <location>
        <begin position="26"/>
        <end position="48"/>
    </location>
</feature>
<dbReference type="AlphaFoldDB" id="A0AAV8SBX4"/>
<protein>
    <submittedName>
        <fullName evidence="2">Uncharacterized protein</fullName>
    </submittedName>
</protein>
<name>A0AAV8SBX4_9ROSI</name>
<feature type="region of interest" description="Disordered" evidence="1">
    <location>
        <begin position="91"/>
        <end position="118"/>
    </location>
</feature>
<gene>
    <name evidence="2" type="ORF">K2173_025670</name>
</gene>
<proteinExistence type="predicted"/>
<keyword evidence="3" id="KW-1185">Reference proteome</keyword>
<evidence type="ECO:0000313" key="2">
    <source>
        <dbReference type="EMBL" id="KAJ8749475.1"/>
    </source>
</evidence>
<comment type="caution">
    <text evidence="2">The sequence shown here is derived from an EMBL/GenBank/DDBJ whole genome shotgun (WGS) entry which is preliminary data.</text>
</comment>
<dbReference type="EMBL" id="JAIWQS010000012">
    <property type="protein sequence ID" value="KAJ8749475.1"/>
    <property type="molecule type" value="Genomic_DNA"/>
</dbReference>
<evidence type="ECO:0000313" key="3">
    <source>
        <dbReference type="Proteomes" id="UP001159364"/>
    </source>
</evidence>